<dbReference type="AlphaFoldDB" id="A0A2P2PKJ8"/>
<name>A0A2P2PKJ8_RHIMU</name>
<evidence type="ECO:0000313" key="1">
    <source>
        <dbReference type="EMBL" id="MBX55263.1"/>
    </source>
</evidence>
<reference evidence="1" key="1">
    <citation type="submission" date="2018-02" db="EMBL/GenBank/DDBJ databases">
        <title>Rhizophora mucronata_Transcriptome.</title>
        <authorList>
            <person name="Meera S.P."/>
            <person name="Sreeshan A."/>
            <person name="Augustine A."/>
        </authorList>
    </citation>
    <scope>NUCLEOTIDE SEQUENCE</scope>
    <source>
        <tissue evidence="1">Leaf</tissue>
    </source>
</reference>
<protein>
    <submittedName>
        <fullName evidence="1">Uncharacterized protein</fullName>
    </submittedName>
</protein>
<proteinExistence type="predicted"/>
<accession>A0A2P2PKJ8</accession>
<organism evidence="1">
    <name type="scientific">Rhizophora mucronata</name>
    <name type="common">Asiatic mangrove</name>
    <dbReference type="NCBI Taxonomy" id="61149"/>
    <lineage>
        <taxon>Eukaryota</taxon>
        <taxon>Viridiplantae</taxon>
        <taxon>Streptophyta</taxon>
        <taxon>Embryophyta</taxon>
        <taxon>Tracheophyta</taxon>
        <taxon>Spermatophyta</taxon>
        <taxon>Magnoliopsida</taxon>
        <taxon>eudicotyledons</taxon>
        <taxon>Gunneridae</taxon>
        <taxon>Pentapetalae</taxon>
        <taxon>rosids</taxon>
        <taxon>fabids</taxon>
        <taxon>Malpighiales</taxon>
        <taxon>Rhizophoraceae</taxon>
        <taxon>Rhizophora</taxon>
    </lineage>
</organism>
<dbReference type="EMBL" id="GGEC01074779">
    <property type="protein sequence ID" value="MBX55263.1"/>
    <property type="molecule type" value="Transcribed_RNA"/>
</dbReference>
<sequence length="36" mass="4268">MYLASIINMHPIYGSHAHFSFFQMQCLCVFDLKIFN</sequence>